<evidence type="ECO:0000256" key="3">
    <source>
        <dbReference type="ARBA" id="ARBA00005432"/>
    </source>
</evidence>
<evidence type="ECO:0000256" key="8">
    <source>
        <dbReference type="SAM" id="MobiDB-lite"/>
    </source>
</evidence>
<protein>
    <recommendedName>
        <fullName evidence="4">ditrans,polycis-polyprenyl diphosphate synthase [(2E,6E)-farnesyldiphosphate specific]</fullName>
        <ecNumber evidence="4">2.5.1.87</ecNumber>
    </recommendedName>
</protein>
<dbReference type="AlphaFoldDB" id="A0AAD7GVI5"/>
<feature type="region of interest" description="Disordered" evidence="8">
    <location>
        <begin position="116"/>
        <end position="149"/>
    </location>
</feature>
<comment type="caution">
    <text evidence="9">The sequence shown here is derived from an EMBL/GenBank/DDBJ whole genome shotgun (WGS) entry which is preliminary data.</text>
</comment>
<evidence type="ECO:0000256" key="7">
    <source>
        <dbReference type="ARBA" id="ARBA00047353"/>
    </source>
</evidence>
<proteinExistence type="inferred from homology"/>
<dbReference type="PANTHER" id="PTHR21528">
    <property type="entry name" value="DEHYDRODOLICHYL DIPHOSPHATE SYNTHASE COMPLEX SUBUNIT NUS1"/>
    <property type="match status" value="1"/>
</dbReference>
<name>A0AAD7GVI5_MYCRO</name>
<keyword evidence="5" id="KW-0808">Transferase</keyword>
<keyword evidence="10" id="KW-1185">Reference proteome</keyword>
<dbReference type="PANTHER" id="PTHR21528:SF0">
    <property type="entry name" value="DEHYDRODOLICHYL DIPHOSPHATE SYNTHASE COMPLEX SUBUNIT NUS1"/>
    <property type="match status" value="1"/>
</dbReference>
<evidence type="ECO:0000313" key="9">
    <source>
        <dbReference type="EMBL" id="KAJ7706226.1"/>
    </source>
</evidence>
<dbReference type="GO" id="GO:1904423">
    <property type="term" value="C:dehydrodolichyl diphosphate synthase complex"/>
    <property type="evidence" value="ECO:0007669"/>
    <property type="project" value="InterPro"/>
</dbReference>
<dbReference type="Proteomes" id="UP001221757">
    <property type="component" value="Unassembled WGS sequence"/>
</dbReference>
<evidence type="ECO:0000256" key="6">
    <source>
        <dbReference type="ARBA" id="ARBA00022842"/>
    </source>
</evidence>
<evidence type="ECO:0000256" key="4">
    <source>
        <dbReference type="ARBA" id="ARBA00012596"/>
    </source>
</evidence>
<evidence type="ECO:0000256" key="5">
    <source>
        <dbReference type="ARBA" id="ARBA00022679"/>
    </source>
</evidence>
<evidence type="ECO:0000256" key="2">
    <source>
        <dbReference type="ARBA" id="ARBA00004922"/>
    </source>
</evidence>
<dbReference type="InterPro" id="IPR038887">
    <property type="entry name" value="Nus1/NgBR"/>
</dbReference>
<gene>
    <name evidence="9" type="ORF">B0H17DRAFT_866362</name>
</gene>
<evidence type="ECO:0000313" key="10">
    <source>
        <dbReference type="Proteomes" id="UP001221757"/>
    </source>
</evidence>
<reference evidence="9" key="1">
    <citation type="submission" date="2023-03" db="EMBL/GenBank/DDBJ databases">
        <title>Massive genome expansion in bonnet fungi (Mycena s.s.) driven by repeated elements and novel gene families across ecological guilds.</title>
        <authorList>
            <consortium name="Lawrence Berkeley National Laboratory"/>
            <person name="Harder C.B."/>
            <person name="Miyauchi S."/>
            <person name="Viragh M."/>
            <person name="Kuo A."/>
            <person name="Thoen E."/>
            <person name="Andreopoulos B."/>
            <person name="Lu D."/>
            <person name="Skrede I."/>
            <person name="Drula E."/>
            <person name="Henrissat B."/>
            <person name="Morin E."/>
            <person name="Kohler A."/>
            <person name="Barry K."/>
            <person name="LaButti K."/>
            <person name="Morin E."/>
            <person name="Salamov A."/>
            <person name="Lipzen A."/>
            <person name="Mereny Z."/>
            <person name="Hegedus B."/>
            <person name="Baldrian P."/>
            <person name="Stursova M."/>
            <person name="Weitz H."/>
            <person name="Taylor A."/>
            <person name="Grigoriev I.V."/>
            <person name="Nagy L.G."/>
            <person name="Martin F."/>
            <person name="Kauserud H."/>
        </authorList>
    </citation>
    <scope>NUCLEOTIDE SEQUENCE</scope>
    <source>
        <strain evidence="9">CBHHK067</strain>
    </source>
</reference>
<comment type="pathway">
    <text evidence="2">Protein modification; protein glycosylation.</text>
</comment>
<dbReference type="GO" id="GO:0005789">
    <property type="term" value="C:endoplasmic reticulum membrane"/>
    <property type="evidence" value="ECO:0007669"/>
    <property type="project" value="TreeGrafter"/>
</dbReference>
<evidence type="ECO:0000256" key="1">
    <source>
        <dbReference type="ARBA" id="ARBA00001946"/>
    </source>
</evidence>
<organism evidence="9 10">
    <name type="scientific">Mycena rosella</name>
    <name type="common">Pink bonnet</name>
    <name type="synonym">Agaricus rosellus</name>
    <dbReference type="NCBI Taxonomy" id="1033263"/>
    <lineage>
        <taxon>Eukaryota</taxon>
        <taxon>Fungi</taxon>
        <taxon>Dikarya</taxon>
        <taxon>Basidiomycota</taxon>
        <taxon>Agaricomycotina</taxon>
        <taxon>Agaricomycetes</taxon>
        <taxon>Agaricomycetidae</taxon>
        <taxon>Agaricales</taxon>
        <taxon>Marasmiineae</taxon>
        <taxon>Mycenaceae</taxon>
        <taxon>Mycena</taxon>
    </lineage>
</organism>
<comment type="similarity">
    <text evidence="3">Belongs to the UPP synthase family.</text>
</comment>
<feature type="non-terminal residue" evidence="9">
    <location>
        <position position="1"/>
    </location>
</feature>
<dbReference type="EMBL" id="JARKIE010000007">
    <property type="protein sequence ID" value="KAJ7706226.1"/>
    <property type="molecule type" value="Genomic_DNA"/>
</dbReference>
<dbReference type="GO" id="GO:0045547">
    <property type="term" value="F:ditrans,polycis-polyprenyl diphosphate synthase [(2E,6E)-farnesyl diphosphate specific] activity"/>
    <property type="evidence" value="ECO:0007669"/>
    <property type="project" value="UniProtKB-EC"/>
</dbReference>
<dbReference type="EC" id="2.5.1.87" evidence="4"/>
<accession>A0AAD7GVI5</accession>
<sequence>MALLESAFLRVLHSFYFLIALFSACWHRIHITPPLPLEATRRRTPQHLALLLVPDSAHDLAVVRESLLESVRLTVDWCRAVGVQKLTLYDSEGLLVDCVDQISERVDCELAGYESSSDSDVEYPLTPPSSDCSDSRPLSPEDSFQKESSIVTVRVPQIIRKRPSKYGLKKR</sequence>
<comment type="catalytic activity">
    <reaction evidence="7">
        <text>n isopentenyl diphosphate + (2E,6E)-farnesyl diphosphate = a di-trans,poly-cis-polyprenyl diphosphate + n diphosphate</text>
        <dbReference type="Rhea" id="RHEA:53008"/>
        <dbReference type="Rhea" id="RHEA-COMP:19494"/>
        <dbReference type="ChEBI" id="CHEBI:33019"/>
        <dbReference type="ChEBI" id="CHEBI:128769"/>
        <dbReference type="ChEBI" id="CHEBI:136960"/>
        <dbReference type="ChEBI" id="CHEBI:175763"/>
        <dbReference type="EC" id="2.5.1.87"/>
    </reaction>
</comment>
<comment type="cofactor">
    <cofactor evidence="1">
        <name>Mg(2+)</name>
        <dbReference type="ChEBI" id="CHEBI:18420"/>
    </cofactor>
</comment>
<keyword evidence="6" id="KW-0460">Magnesium</keyword>